<feature type="compositionally biased region" description="Polar residues" evidence="2">
    <location>
        <begin position="1"/>
        <end position="11"/>
    </location>
</feature>
<dbReference type="Proteomes" id="UP000504602">
    <property type="component" value="Unplaced"/>
</dbReference>
<evidence type="ECO:0000313" key="4">
    <source>
        <dbReference type="RefSeq" id="XP_030915374.1"/>
    </source>
</evidence>
<gene>
    <name evidence="4" type="primary">MPHOSPH9</name>
</gene>
<feature type="coiled-coil region" evidence="1">
    <location>
        <begin position="1076"/>
        <end position="1128"/>
    </location>
</feature>
<feature type="region of interest" description="Disordered" evidence="2">
    <location>
        <begin position="501"/>
        <end position="531"/>
    </location>
</feature>
<feature type="compositionally biased region" description="Polar residues" evidence="2">
    <location>
        <begin position="400"/>
        <end position="411"/>
    </location>
</feature>
<accession>A0A8N5ENS7</accession>
<sequence length="1148" mass="128575">MENSDVVNSVQEPPLCSADSDGRNTHSSVCNFNSNRSPSSNPSGVSGYSGNARSSLKPGSVELLASFMQDIQNIGHANSEIVRNCETRWIQLLRLVEKQCQEQINAQQEQFHHQIQLIQDEIKQLVRLQSSTWAGSWAVPSLPGPMGMCSEAVEERESLGSRLGSGEGETPAEASALQRQCAGREGSVNSGYGSLSAAELSPAPPGPCSAQPPPGPGLHGGGLQSKGELPAKNTEENRSSGRRDSLVFPAGLEHKGDEDHQCGKKASKSLTSWAQKLKQTQPKKVTADEACVNSMQENERVKRLPLENTNLTDAALPPYTFYLNQPKESPNSVVSEASGLSYWKLDEKEMYHTLPENFRSELPDTFVEKTSPVQLSSADERKLSSLKDIYHKRQMENKQLPDQSFMPSSQPSHPPEILTLDPTLHMKPGQQNQGLSFFRTPADSAPFSPDSMAEPGFPSHCDTDSFSQTSHSSQLDDSPTHPASIRAVHLDLWRNHPFQSENRASSPFPVAHRDADNDHSVNTEEEETLTLTPSSLAQCADSSLPDYSLSVASLEDPVVMSKIRQSLREKHARHIADLRAYYDSEIQSLKQQLESSHRTAASEELKKINQSLADRCDQLDSALNEASAHIKALENKNNQLEKQVADWRERFYALSDNSKALQERLEEMRTSHKEKDNTISRLQSRLRELEEAFEKAYKLSDNKNTRLQEENKMFQNLLGEYESLGKEHERVKDTLNTTENKLLDANTEISDLKRTILKLEAQLKQVEHENALKLRHISENRLRTTCANKLGTPDVSRRKWLIPGAEYSIFTGQPLEGQESPKDNRLEETYIPSRHHSPPEKDSSQEDSSTNTIGKKENEMSEAPIIKAFKELEEGKILKDWGTQTEKEDAPAKPSTRRQTVGFVEPSLVANRSPEKGRDQHRPKRFSSPSGQRSSSLPPANRKSNTPTRREIMLAPVSVTYSPKRSPKENLSPGFSHLLSRNENTVTRFDILLDDLETGATSTLQHNNPRKRLQFQSLDDVEGRQHSGVRQSSCTESVSNGMKKAAAAWEERSQRHEAVQSPCEEDFKYTARIPTLAETERLFDELTHEKQQIEAALSRIPCSGGRMTLQARLNQEALEERLERINRDLGLIRMTLKRFHVLRTSANL</sequence>
<dbReference type="GO" id="GO:1902018">
    <property type="term" value="P:negative regulation of cilium assembly"/>
    <property type="evidence" value="ECO:0007669"/>
    <property type="project" value="Ensembl"/>
</dbReference>
<reference evidence="4" key="1">
    <citation type="submission" date="2025-08" db="UniProtKB">
        <authorList>
            <consortium name="RefSeq"/>
        </authorList>
    </citation>
    <scope>IDENTIFICATION</scope>
</reference>
<proteinExistence type="predicted"/>
<feature type="compositionally biased region" description="Basic and acidic residues" evidence="2">
    <location>
        <begin position="880"/>
        <end position="891"/>
    </location>
</feature>
<dbReference type="GeneID" id="102037999"/>
<feature type="region of interest" description="Disordered" evidence="2">
    <location>
        <begin position="400"/>
        <end position="481"/>
    </location>
</feature>
<evidence type="ECO:0000256" key="2">
    <source>
        <dbReference type="SAM" id="MobiDB-lite"/>
    </source>
</evidence>
<dbReference type="Gene3D" id="1.20.5.340">
    <property type="match status" value="1"/>
</dbReference>
<dbReference type="KEGG" id="gfr:102037999"/>
<feature type="coiled-coil region" evidence="1">
    <location>
        <begin position="586"/>
        <end position="769"/>
    </location>
</feature>
<feature type="region of interest" description="Disordered" evidence="2">
    <location>
        <begin position="880"/>
        <end position="954"/>
    </location>
</feature>
<evidence type="ECO:0000256" key="1">
    <source>
        <dbReference type="SAM" id="Coils"/>
    </source>
</evidence>
<evidence type="ECO:0000313" key="3">
    <source>
        <dbReference type="Proteomes" id="UP000504602"/>
    </source>
</evidence>
<dbReference type="GO" id="GO:0005814">
    <property type="term" value="C:centriole"/>
    <property type="evidence" value="ECO:0007669"/>
    <property type="project" value="Ensembl"/>
</dbReference>
<dbReference type="CTD" id="10198"/>
<dbReference type="InterPro" id="IPR026636">
    <property type="entry name" value="MPHOSPH9"/>
</dbReference>
<keyword evidence="3" id="KW-1185">Reference proteome</keyword>
<protein>
    <submittedName>
        <fullName evidence="4">M-phase phosphoprotein 9</fullName>
    </submittedName>
</protein>
<dbReference type="RefSeq" id="XP_030915374.1">
    <property type="nucleotide sequence ID" value="XM_031059514.1"/>
</dbReference>
<feature type="region of interest" description="Disordered" evidence="2">
    <location>
        <begin position="153"/>
        <end position="244"/>
    </location>
</feature>
<feature type="region of interest" description="Disordered" evidence="2">
    <location>
        <begin position="1"/>
        <end position="52"/>
    </location>
</feature>
<keyword evidence="1" id="KW-0175">Coiled coil</keyword>
<dbReference type="GO" id="GO:0005794">
    <property type="term" value="C:Golgi apparatus"/>
    <property type="evidence" value="ECO:0007669"/>
    <property type="project" value="Ensembl"/>
</dbReference>
<feature type="compositionally biased region" description="Basic and acidic residues" evidence="2">
    <location>
        <begin position="511"/>
        <end position="522"/>
    </location>
</feature>
<dbReference type="OrthoDB" id="6288856at2759"/>
<feature type="compositionally biased region" description="Polar residues" evidence="2">
    <location>
        <begin position="464"/>
        <end position="477"/>
    </location>
</feature>
<feature type="compositionally biased region" description="Basic and acidic residues" evidence="2">
    <location>
        <begin position="233"/>
        <end position="244"/>
    </location>
</feature>
<feature type="compositionally biased region" description="Low complexity" evidence="2">
    <location>
        <begin position="927"/>
        <end position="939"/>
    </location>
</feature>
<feature type="region of interest" description="Disordered" evidence="2">
    <location>
        <begin position="831"/>
        <end position="863"/>
    </location>
</feature>
<organism evidence="3 4">
    <name type="scientific">Geospiza fortis</name>
    <name type="common">Medium ground-finch</name>
    <dbReference type="NCBI Taxonomy" id="48883"/>
    <lineage>
        <taxon>Eukaryota</taxon>
        <taxon>Metazoa</taxon>
        <taxon>Chordata</taxon>
        <taxon>Craniata</taxon>
        <taxon>Vertebrata</taxon>
        <taxon>Euteleostomi</taxon>
        <taxon>Archelosauria</taxon>
        <taxon>Archosauria</taxon>
        <taxon>Dinosauria</taxon>
        <taxon>Saurischia</taxon>
        <taxon>Theropoda</taxon>
        <taxon>Coelurosauria</taxon>
        <taxon>Aves</taxon>
        <taxon>Neognathae</taxon>
        <taxon>Neoaves</taxon>
        <taxon>Telluraves</taxon>
        <taxon>Australaves</taxon>
        <taxon>Passeriformes</taxon>
        <taxon>Thraupidae</taxon>
        <taxon>Geospiza</taxon>
    </lineage>
</organism>
<feature type="compositionally biased region" description="Low complexity" evidence="2">
    <location>
        <begin position="31"/>
        <end position="51"/>
    </location>
</feature>
<dbReference type="PANTHER" id="PTHR14926:SF1">
    <property type="entry name" value="M-PHASE PHOSPHOPROTEIN 9"/>
    <property type="match status" value="1"/>
</dbReference>
<dbReference type="AlphaFoldDB" id="A0A8N5ENS7"/>
<feature type="compositionally biased region" description="Pro residues" evidence="2">
    <location>
        <begin position="202"/>
        <end position="216"/>
    </location>
</feature>
<dbReference type="PANTHER" id="PTHR14926">
    <property type="entry name" value="M-PHASE PHOSPHOPROTEIN 9"/>
    <property type="match status" value="1"/>
</dbReference>
<name>A0A8N5ENS7_GEOFO</name>
<dbReference type="GO" id="GO:0005813">
    <property type="term" value="C:centrosome"/>
    <property type="evidence" value="ECO:0007669"/>
    <property type="project" value="Ensembl"/>
</dbReference>